<feature type="compositionally biased region" description="Polar residues" evidence="1">
    <location>
        <begin position="141"/>
        <end position="152"/>
    </location>
</feature>
<evidence type="ECO:0000256" key="1">
    <source>
        <dbReference type="SAM" id="MobiDB-lite"/>
    </source>
</evidence>
<dbReference type="RefSeq" id="WP_345330244.1">
    <property type="nucleotide sequence ID" value="NZ_BAAAVH010000111.1"/>
</dbReference>
<feature type="region of interest" description="Disordered" evidence="1">
    <location>
        <begin position="1"/>
        <end position="25"/>
    </location>
</feature>
<reference evidence="3" key="1">
    <citation type="journal article" date="2019" name="Int. J. Syst. Evol. Microbiol.">
        <title>The Global Catalogue of Microorganisms (GCM) 10K type strain sequencing project: providing services to taxonomists for standard genome sequencing and annotation.</title>
        <authorList>
            <consortium name="The Broad Institute Genomics Platform"/>
            <consortium name="The Broad Institute Genome Sequencing Center for Infectious Disease"/>
            <person name="Wu L."/>
            <person name="Ma J."/>
        </authorList>
    </citation>
    <scope>NUCLEOTIDE SEQUENCE [LARGE SCALE GENOMIC DNA]</scope>
    <source>
        <strain evidence="3">CGMCC 4.1469</strain>
    </source>
</reference>
<evidence type="ECO:0000313" key="2">
    <source>
        <dbReference type="EMBL" id="MFC5888729.1"/>
    </source>
</evidence>
<protein>
    <recommendedName>
        <fullName evidence="4">Lipoprotein</fullName>
    </recommendedName>
</protein>
<evidence type="ECO:0000313" key="3">
    <source>
        <dbReference type="Proteomes" id="UP001596067"/>
    </source>
</evidence>
<organism evidence="2 3">
    <name type="scientific">Kitasatospora aburaviensis</name>
    <dbReference type="NCBI Taxonomy" id="67265"/>
    <lineage>
        <taxon>Bacteria</taxon>
        <taxon>Bacillati</taxon>
        <taxon>Actinomycetota</taxon>
        <taxon>Actinomycetes</taxon>
        <taxon>Kitasatosporales</taxon>
        <taxon>Streptomycetaceae</taxon>
        <taxon>Kitasatospora</taxon>
    </lineage>
</organism>
<gene>
    <name evidence="2" type="ORF">ACFP0N_27555</name>
</gene>
<proteinExistence type="predicted"/>
<accession>A0ABW1F6J0</accession>
<dbReference type="EMBL" id="JBHSOD010000044">
    <property type="protein sequence ID" value="MFC5888729.1"/>
    <property type="molecule type" value="Genomic_DNA"/>
</dbReference>
<dbReference type="Proteomes" id="UP001596067">
    <property type="component" value="Unassembled WGS sequence"/>
</dbReference>
<evidence type="ECO:0008006" key="4">
    <source>
        <dbReference type="Google" id="ProtNLM"/>
    </source>
</evidence>
<comment type="caution">
    <text evidence="2">The sequence shown here is derived from an EMBL/GenBank/DDBJ whole genome shotgun (WGS) entry which is preliminary data.</text>
</comment>
<sequence length="190" mass="18644">MAPVLAEEPVEPAEPEVPPTGRVRRKWGRAVVPAVFGAVALAVLLTTCGGPEDRPNTQPAAVPVEPASPSGAVTPSVEPLPPSPAAATSGLAVPVPPSPSAESSGPDEAAADDPPDPAAPQSAKTKPKPRPASPHGGSAKAPSTGQGGSQDQAPGLGGLSGLGMCDAAERLGQWAPGSQQAKLCRGVYGG</sequence>
<feature type="region of interest" description="Disordered" evidence="1">
    <location>
        <begin position="48"/>
        <end position="163"/>
    </location>
</feature>
<keyword evidence="3" id="KW-1185">Reference proteome</keyword>
<name>A0ABW1F6J0_9ACTN</name>
<feature type="compositionally biased region" description="Low complexity" evidence="1">
    <location>
        <begin position="59"/>
        <end position="73"/>
    </location>
</feature>